<dbReference type="Proteomes" id="UP000224871">
    <property type="component" value="Unassembled WGS sequence"/>
</dbReference>
<dbReference type="RefSeq" id="WP_086952986.1">
    <property type="nucleotide sequence ID" value="NZ_CAWNQC010000179.1"/>
</dbReference>
<dbReference type="InterPro" id="IPR005546">
    <property type="entry name" value="Autotransporte_beta"/>
</dbReference>
<dbReference type="SMART" id="SM00869">
    <property type="entry name" value="Autotransporter"/>
    <property type="match status" value="1"/>
</dbReference>
<evidence type="ECO:0000256" key="5">
    <source>
        <dbReference type="SAM" id="SignalP"/>
    </source>
</evidence>
<comment type="similarity">
    <text evidence="1">Belongs to the 'GDSL' lipolytic enzyme family.</text>
</comment>
<sequence length="703" mass="76922">MKKAFLFTPALLALSISTVSYAQTYNKVYVFGDSLSDTGNTKNVKRFTTNGEISELYNEYLSRRLTGSNLEPSSDKKQNGTNYAKGGAIATTIEDQKSNTTAEQLNKYFQSTNGKADSNGIYIHWVGGNDLAAALIAGSKNPKDPSKPHEMVGKSAMEASRQINQLVNAGAGLIIAPTVPDVGTTPRMLETLLSQAIIRQALEPNHIDPNTFDDLPDEQKNPIKEKINETLTAVHDGINKNDTPSGAINRMVLKGALKVVAEQAAEKSLKDKKDKATTPEEKAEVEAEINAKTNELYKQLITAYDGASEGATRLTDGYNEKVDTEISKSGGNILRADVNGLLKEVIDNPLPYGISNTLGYECPQGVSASICTIKEDKGRKFLFSDHFHPTPLAHEIIGQYIESIYIAPSQVMTLNQVNRAPVKGTRSSLDGHLQQLRSGGNDQGKIGVFGGFTGGRNTTFTLGGDYQLTESLLLGALYSNDNTERSPTSNFSYESDADVATAYGLWNVFDKAWLSGDLHYADINYSSLTRSIKLGQATRREVGSTTGKQWGARITANWDIPVTDIMTTSPIVQFSWDKGNVKSYHETGHKSTSMYFRDQNYTSKIATLGWRVDTQLGRVNPYASVQFNHQFGDTQYKLRSSINSTKTSFVVESGKQSKDWRAYTIGANANLFGNISSFASVTRNEGSSQDANYNFNLGINARF</sequence>
<dbReference type="Gene3D" id="3.40.50.1110">
    <property type="entry name" value="SGNH hydrolase"/>
    <property type="match status" value="2"/>
</dbReference>
<dbReference type="AlphaFoldDB" id="A0A1N6MXA7"/>
<evidence type="ECO:0000313" key="7">
    <source>
        <dbReference type="EMBL" id="PHM33545.1"/>
    </source>
</evidence>
<feature type="domain" description="Autotransporter" evidence="6">
    <location>
        <begin position="426"/>
        <end position="703"/>
    </location>
</feature>
<dbReference type="Pfam" id="PF00657">
    <property type="entry name" value="Lipase_GDSL"/>
    <property type="match status" value="1"/>
</dbReference>
<dbReference type="InterPro" id="IPR036709">
    <property type="entry name" value="Autotransporte_beta_dom_sf"/>
</dbReference>
<feature type="chain" id="PRO_5012139227" evidence="5">
    <location>
        <begin position="23"/>
        <end position="703"/>
    </location>
</feature>
<feature type="active site" evidence="4">
    <location>
        <position position="388"/>
    </location>
</feature>
<evidence type="ECO:0000259" key="6">
    <source>
        <dbReference type="PROSITE" id="PS51208"/>
    </source>
</evidence>
<evidence type="ECO:0000313" key="9">
    <source>
        <dbReference type="Proteomes" id="UP000196435"/>
    </source>
</evidence>
<evidence type="ECO:0000313" key="10">
    <source>
        <dbReference type="Proteomes" id="UP000224871"/>
    </source>
</evidence>
<keyword evidence="2 5" id="KW-0732">Signal</keyword>
<reference evidence="9" key="2">
    <citation type="submission" date="2016-12" db="EMBL/GenBank/DDBJ databases">
        <authorList>
            <person name="Gaudriault S."/>
        </authorList>
    </citation>
    <scope>NUCLEOTIDE SEQUENCE [LARGE SCALE GENOMIC DNA]</scope>
    <source>
        <strain evidence="9">HGB1681 (deposited as PTA-6826 in the American Type Culture Collection)</strain>
    </source>
</reference>
<dbReference type="Gene3D" id="2.40.128.130">
    <property type="entry name" value="Autotransporter beta-domain"/>
    <property type="match status" value="1"/>
</dbReference>
<reference evidence="8" key="1">
    <citation type="submission" date="2016-12" db="EMBL/GenBank/DDBJ databases">
        <authorList>
            <person name="Song W.-J."/>
            <person name="Kurnit D.M."/>
        </authorList>
    </citation>
    <scope>NUCLEOTIDE SEQUENCE [LARGE SCALE GENOMIC DNA]</scope>
    <source>
        <strain evidence="8">HGB1681</strain>
    </source>
</reference>
<dbReference type="InterPro" id="IPR017186">
    <property type="entry name" value="Lipase_autotranspt_EstA"/>
</dbReference>
<dbReference type="PIRSF" id="PIRSF037375">
    <property type="entry name" value="Autotrns_EstA"/>
    <property type="match status" value="1"/>
</dbReference>
<dbReference type="EMBL" id="FTLG01000101">
    <property type="protein sequence ID" value="SIP73379.1"/>
    <property type="molecule type" value="Genomic_DNA"/>
</dbReference>
<dbReference type="GO" id="GO:0006629">
    <property type="term" value="P:lipid metabolic process"/>
    <property type="evidence" value="ECO:0007669"/>
    <property type="project" value="InterPro"/>
</dbReference>
<evidence type="ECO:0000256" key="1">
    <source>
        <dbReference type="ARBA" id="ARBA00008668"/>
    </source>
</evidence>
<evidence type="ECO:0000313" key="8">
    <source>
        <dbReference type="EMBL" id="SIP73379.1"/>
    </source>
</evidence>
<dbReference type="EC" id="3.1.1.3" evidence="8"/>
<reference evidence="7 10" key="3">
    <citation type="journal article" date="2017" name="Nat. Microbiol.">
        <title>Natural product diversity associated with the nematode symbionts Photorhabdus and Xenorhabdus.</title>
        <authorList>
            <person name="Tobias N.J."/>
            <person name="Wolff H."/>
            <person name="Djahanschiri B."/>
            <person name="Grundmann F."/>
            <person name="Kronenwerth M."/>
            <person name="Shi Y.M."/>
            <person name="Simonyi S."/>
            <person name="Grun P."/>
            <person name="Shapiro-Ilan D."/>
            <person name="Pidot S.J."/>
            <person name="Stinear T.P."/>
            <person name="Ebersberger I."/>
            <person name="Bode H.B."/>
        </authorList>
    </citation>
    <scope>NUCLEOTIDE SEQUENCE [LARGE SCALE GENOMIC DNA]</scope>
    <source>
        <strain evidence="7 10">DSM 16336</strain>
    </source>
</reference>
<name>A0A1N6MXA7_9GAMM</name>
<dbReference type="PROSITE" id="PS51208">
    <property type="entry name" value="AUTOTRANSPORTER"/>
    <property type="match status" value="1"/>
</dbReference>
<dbReference type="PROSITE" id="PS01098">
    <property type="entry name" value="LIPASE_GDSL_SER"/>
    <property type="match status" value="1"/>
</dbReference>
<dbReference type="InterPro" id="IPR036514">
    <property type="entry name" value="SGNH_hydro_sf"/>
</dbReference>
<evidence type="ECO:0000256" key="4">
    <source>
        <dbReference type="PIRSR" id="PIRSR037375-1"/>
    </source>
</evidence>
<dbReference type="PANTHER" id="PTHR45648">
    <property type="entry name" value="GDSL LIPASE/ACYLHYDROLASE FAMILY PROTEIN (AFU_ORTHOLOGUE AFUA_4G14700)"/>
    <property type="match status" value="1"/>
</dbReference>
<dbReference type="GO" id="GO:0004806">
    <property type="term" value="F:triacylglycerol lipase activity"/>
    <property type="evidence" value="ECO:0007669"/>
    <property type="project" value="UniProtKB-EC"/>
</dbReference>
<dbReference type="PANTHER" id="PTHR45648:SF22">
    <property type="entry name" value="GDSL LIPASE_ACYLHYDROLASE FAMILY PROTEIN (AFU_ORTHOLOGUE AFUA_4G14700)"/>
    <property type="match status" value="1"/>
</dbReference>
<dbReference type="InterPro" id="IPR001087">
    <property type="entry name" value="GDSL"/>
</dbReference>
<protein>
    <submittedName>
        <fullName evidence="8">Lipase 1</fullName>
        <ecNumber evidence="8">3.1.1.3</ecNumber>
    </submittedName>
    <submittedName>
        <fullName evidence="7">Outer membrane esterase</fullName>
    </submittedName>
</protein>
<organism evidence="8 9">
    <name type="scientific">Xenorhabdus innexi</name>
    <dbReference type="NCBI Taxonomy" id="290109"/>
    <lineage>
        <taxon>Bacteria</taxon>
        <taxon>Pseudomonadati</taxon>
        <taxon>Pseudomonadota</taxon>
        <taxon>Gammaproteobacteria</taxon>
        <taxon>Enterobacterales</taxon>
        <taxon>Morganellaceae</taxon>
        <taxon>Xenorhabdus</taxon>
    </lineage>
</organism>
<feature type="active site" description="Nucleophile" evidence="4">
    <location>
        <position position="34"/>
    </location>
</feature>
<feature type="active site" evidence="4">
    <location>
        <position position="385"/>
    </location>
</feature>
<feature type="signal peptide" evidence="5">
    <location>
        <begin position="1"/>
        <end position="22"/>
    </location>
</feature>
<dbReference type="SUPFAM" id="SSF103515">
    <property type="entry name" value="Autotransporter"/>
    <property type="match status" value="1"/>
</dbReference>
<dbReference type="EMBL" id="NIBU01000026">
    <property type="protein sequence ID" value="PHM33545.1"/>
    <property type="molecule type" value="Genomic_DNA"/>
</dbReference>
<proteinExistence type="inferred from homology"/>
<dbReference type="Pfam" id="PF03797">
    <property type="entry name" value="Autotransporter"/>
    <property type="match status" value="1"/>
</dbReference>
<keyword evidence="10" id="KW-1185">Reference proteome</keyword>
<dbReference type="Proteomes" id="UP000196435">
    <property type="component" value="Unassembled WGS sequence"/>
</dbReference>
<evidence type="ECO:0000256" key="2">
    <source>
        <dbReference type="ARBA" id="ARBA00022729"/>
    </source>
</evidence>
<gene>
    <name evidence="8" type="primary">lip</name>
    <name evidence="7" type="ORF">Xinn_02362</name>
    <name evidence="8" type="ORF">XIS1_190016</name>
</gene>
<dbReference type="InterPro" id="IPR051058">
    <property type="entry name" value="GDSL_Est/Lipase"/>
</dbReference>
<dbReference type="OrthoDB" id="5292073at2"/>
<evidence type="ECO:0000256" key="3">
    <source>
        <dbReference type="ARBA" id="ARBA00022801"/>
    </source>
</evidence>
<keyword evidence="3 8" id="KW-0378">Hydrolase</keyword>
<dbReference type="InterPro" id="IPR008265">
    <property type="entry name" value="Lipase_GDSL_AS"/>
</dbReference>
<accession>A0A1N6MXA7</accession>